<keyword evidence="1" id="KW-0805">Transcription regulation</keyword>
<evidence type="ECO:0000259" key="4">
    <source>
        <dbReference type="PROSITE" id="PS50042"/>
    </source>
</evidence>
<dbReference type="PROSITE" id="PS50042">
    <property type="entry name" value="CNMP_BINDING_3"/>
    <property type="match status" value="1"/>
</dbReference>
<dbReference type="Proteomes" id="UP000783796">
    <property type="component" value="Unassembled WGS sequence"/>
</dbReference>
<dbReference type="EMBL" id="JAHLFW010000070">
    <property type="protein sequence ID" value="MBU3838246.1"/>
    <property type="molecule type" value="Genomic_DNA"/>
</dbReference>
<dbReference type="GO" id="GO:0006355">
    <property type="term" value="P:regulation of DNA-templated transcription"/>
    <property type="evidence" value="ECO:0007669"/>
    <property type="project" value="InterPro"/>
</dbReference>
<proteinExistence type="predicted"/>
<dbReference type="GO" id="GO:0003677">
    <property type="term" value="F:DNA binding"/>
    <property type="evidence" value="ECO:0007669"/>
    <property type="project" value="UniProtKB-KW"/>
</dbReference>
<comment type="caution">
    <text evidence="6">The sequence shown here is derived from an EMBL/GenBank/DDBJ whole genome shotgun (WGS) entry which is preliminary data.</text>
</comment>
<protein>
    <submittedName>
        <fullName evidence="6">Crp/Fnr family transcriptional regulator</fullName>
    </submittedName>
</protein>
<gene>
    <name evidence="6" type="ORF">H9777_08035</name>
</gene>
<organism evidence="6 7">
    <name type="scientific">Candidatus Phocaeicola faecigallinarum</name>
    <dbReference type="NCBI Taxonomy" id="2838732"/>
    <lineage>
        <taxon>Bacteria</taxon>
        <taxon>Pseudomonadati</taxon>
        <taxon>Bacteroidota</taxon>
        <taxon>Bacteroidia</taxon>
        <taxon>Bacteroidales</taxon>
        <taxon>Bacteroidaceae</taxon>
        <taxon>Phocaeicola</taxon>
    </lineage>
</organism>
<dbReference type="InterPro" id="IPR014710">
    <property type="entry name" value="RmlC-like_jellyroll"/>
</dbReference>
<dbReference type="Pfam" id="PF13545">
    <property type="entry name" value="HTH_Crp_2"/>
    <property type="match status" value="1"/>
</dbReference>
<dbReference type="PROSITE" id="PS51063">
    <property type="entry name" value="HTH_CRP_2"/>
    <property type="match status" value="1"/>
</dbReference>
<dbReference type="CDD" id="cd00038">
    <property type="entry name" value="CAP_ED"/>
    <property type="match status" value="1"/>
</dbReference>
<evidence type="ECO:0000313" key="6">
    <source>
        <dbReference type="EMBL" id="MBU3838246.1"/>
    </source>
</evidence>
<reference evidence="6" key="2">
    <citation type="submission" date="2021-04" db="EMBL/GenBank/DDBJ databases">
        <authorList>
            <person name="Gilroy R."/>
        </authorList>
    </citation>
    <scope>NUCLEOTIDE SEQUENCE</scope>
    <source>
        <strain evidence="6">G4-2901</strain>
    </source>
</reference>
<dbReference type="InterPro" id="IPR012318">
    <property type="entry name" value="HTH_CRP"/>
</dbReference>
<evidence type="ECO:0000256" key="1">
    <source>
        <dbReference type="ARBA" id="ARBA00023015"/>
    </source>
</evidence>
<dbReference type="SUPFAM" id="SSF51206">
    <property type="entry name" value="cAMP-binding domain-like"/>
    <property type="match status" value="1"/>
</dbReference>
<dbReference type="AlphaFoldDB" id="A0A948WXN7"/>
<dbReference type="Gene3D" id="2.60.120.10">
    <property type="entry name" value="Jelly Rolls"/>
    <property type="match status" value="1"/>
</dbReference>
<feature type="domain" description="Cyclic nucleotide-binding" evidence="4">
    <location>
        <begin position="14"/>
        <end position="113"/>
    </location>
</feature>
<dbReference type="InterPro" id="IPR036390">
    <property type="entry name" value="WH_DNA-bd_sf"/>
</dbReference>
<evidence type="ECO:0000313" key="7">
    <source>
        <dbReference type="Proteomes" id="UP000783796"/>
    </source>
</evidence>
<evidence type="ECO:0000259" key="5">
    <source>
        <dbReference type="PROSITE" id="PS51063"/>
    </source>
</evidence>
<feature type="domain" description="HTH crp-type" evidence="5">
    <location>
        <begin position="151"/>
        <end position="218"/>
    </location>
</feature>
<dbReference type="SUPFAM" id="SSF46785">
    <property type="entry name" value="Winged helix' DNA-binding domain"/>
    <property type="match status" value="1"/>
</dbReference>
<dbReference type="InterPro" id="IPR018490">
    <property type="entry name" value="cNMP-bd_dom_sf"/>
</dbReference>
<evidence type="ECO:0000256" key="3">
    <source>
        <dbReference type="ARBA" id="ARBA00023163"/>
    </source>
</evidence>
<evidence type="ECO:0000256" key="2">
    <source>
        <dbReference type="ARBA" id="ARBA00023125"/>
    </source>
</evidence>
<accession>A0A948WXN7</accession>
<dbReference type="InterPro" id="IPR000595">
    <property type="entry name" value="cNMP-bd_dom"/>
</dbReference>
<keyword evidence="2" id="KW-0238">DNA-binding</keyword>
<reference evidence="6" key="1">
    <citation type="journal article" date="2021" name="PeerJ">
        <title>Extensive microbial diversity within the chicken gut microbiome revealed by metagenomics and culture.</title>
        <authorList>
            <person name="Gilroy R."/>
            <person name="Ravi A."/>
            <person name="Getino M."/>
            <person name="Pursley I."/>
            <person name="Horton D.L."/>
            <person name="Alikhan N.F."/>
            <person name="Baker D."/>
            <person name="Gharbi K."/>
            <person name="Hall N."/>
            <person name="Watson M."/>
            <person name="Adriaenssens E.M."/>
            <person name="Foster-Nyarko E."/>
            <person name="Jarju S."/>
            <person name="Secka A."/>
            <person name="Antonio M."/>
            <person name="Oren A."/>
            <person name="Chaudhuri R.R."/>
            <person name="La Ragione R."/>
            <person name="Hildebrand F."/>
            <person name="Pallen M.J."/>
        </authorList>
    </citation>
    <scope>NUCLEOTIDE SEQUENCE</scope>
    <source>
        <strain evidence="6">G4-2901</strain>
    </source>
</reference>
<sequence>MKGSMYDTLLELPLFQGLTKENITSIIEKVKMGFHTFEHKQNIALQGDKCNSLIFILDGNVAITSTDEKYNFRIEEQISGPYIIEPYSLFGMHTKYHASYSAIDEVETLNIDKSYILTNLCKYEIFNLNYLNIISNRAQSANIKLWNSHIGCTKEKLMNFLTLRCLTTSGKKSLTITMEDLASLIDDTRINVSRALNEFQEMGILTLGRKKITIEDMAALIKEVRK</sequence>
<keyword evidence="3" id="KW-0804">Transcription</keyword>
<name>A0A948WXN7_9BACT</name>